<gene>
    <name evidence="2" type="ORF">AADG42_05865</name>
</gene>
<organism evidence="2 3">
    <name type="scientific">Ammonicoccus fulvus</name>
    <dbReference type="NCBI Taxonomy" id="3138240"/>
    <lineage>
        <taxon>Bacteria</taxon>
        <taxon>Bacillati</taxon>
        <taxon>Actinomycetota</taxon>
        <taxon>Actinomycetes</taxon>
        <taxon>Propionibacteriales</taxon>
        <taxon>Propionibacteriaceae</taxon>
        <taxon>Ammonicoccus</taxon>
    </lineage>
</organism>
<protein>
    <submittedName>
        <fullName evidence="2">Imm26 family immunity protein</fullName>
    </submittedName>
</protein>
<reference evidence="2 3" key="1">
    <citation type="submission" date="2024-04" db="EMBL/GenBank/DDBJ databases">
        <title>Isolation of an actinomycete strain from pig manure.</title>
        <authorList>
            <person name="Gong T."/>
            <person name="Yu Z."/>
            <person name="An M."/>
            <person name="Wei C."/>
            <person name="Yang W."/>
            <person name="Liu L."/>
        </authorList>
    </citation>
    <scope>NUCLEOTIDE SEQUENCE [LARGE SCALE GENOMIC DNA]</scope>
    <source>
        <strain evidence="2 3">ZF39</strain>
    </source>
</reference>
<evidence type="ECO:0000313" key="2">
    <source>
        <dbReference type="EMBL" id="XAN06852.1"/>
    </source>
</evidence>
<feature type="compositionally biased region" description="Basic and acidic residues" evidence="1">
    <location>
        <begin position="199"/>
        <end position="221"/>
    </location>
</feature>
<dbReference type="RefSeq" id="WP_425308290.1">
    <property type="nucleotide sequence ID" value="NZ_CP154795.1"/>
</dbReference>
<evidence type="ECO:0000313" key="3">
    <source>
        <dbReference type="Proteomes" id="UP001442841"/>
    </source>
</evidence>
<feature type="region of interest" description="Disordered" evidence="1">
    <location>
        <begin position="161"/>
        <end position="221"/>
    </location>
</feature>
<accession>A0ABZ3FN51</accession>
<name>A0ABZ3FN51_9ACTN</name>
<dbReference type="EMBL" id="CP154795">
    <property type="protein sequence ID" value="XAN06852.1"/>
    <property type="molecule type" value="Genomic_DNA"/>
</dbReference>
<evidence type="ECO:0000256" key="1">
    <source>
        <dbReference type="SAM" id="MobiDB-lite"/>
    </source>
</evidence>
<proteinExistence type="predicted"/>
<dbReference type="InterPro" id="IPR029278">
    <property type="entry name" value="Imm26"/>
</dbReference>
<dbReference type="Pfam" id="PF15428">
    <property type="entry name" value="Imm26"/>
    <property type="match status" value="1"/>
</dbReference>
<keyword evidence="3" id="KW-1185">Reference proteome</keyword>
<sequence>MSESTTEAAEAMIDSVLGDYHFNTEYRTDVYAEQRGLEQMLYDRYPERGHRTAASTRSAGSVRPIPISTSTCSQLSTSSNGWAGAEMAKINDREGDWFAVPLRKGGYAVGLIARANRDGVLLGYFFGPRREAVPSLSDVEELTPDDAIRVGKFGHLGLKQAQVADPRAPPRSGSAGLADAGVHPLRGTERPIVHGLLRRRSEQAGRRGGDSSWRGRGDTSR</sequence>
<dbReference type="Proteomes" id="UP001442841">
    <property type="component" value="Chromosome"/>
</dbReference>